<dbReference type="GO" id="GO:0005484">
    <property type="term" value="F:SNAP receptor activity"/>
    <property type="evidence" value="ECO:0007669"/>
    <property type="project" value="TreeGrafter"/>
</dbReference>
<keyword evidence="5 9" id="KW-1133">Transmembrane helix</keyword>
<dbReference type="OrthoDB" id="421009at2759"/>
<reference evidence="12" key="2">
    <citation type="submission" date="2020-04" db="EMBL/GenBank/DDBJ databases">
        <authorList>
            <consortium name="NCBI Genome Project"/>
        </authorList>
    </citation>
    <scope>NUCLEOTIDE SEQUENCE</scope>
    <source>
        <strain evidence="12">CBS 342.82</strain>
    </source>
</reference>
<evidence type="ECO:0000256" key="1">
    <source>
        <dbReference type="ARBA" id="ARBA00004211"/>
    </source>
</evidence>
<evidence type="ECO:0000259" key="10">
    <source>
        <dbReference type="PROSITE" id="PS50192"/>
    </source>
</evidence>
<keyword evidence="4 9" id="KW-0812">Transmembrane</keyword>
<gene>
    <name evidence="12" type="ORF">K489DRAFT_384208</name>
</gene>
<protein>
    <submittedName>
        <fullName evidence="12">t-SNARE</fullName>
    </submittedName>
</protein>
<dbReference type="GO" id="GO:0031201">
    <property type="term" value="C:SNARE complex"/>
    <property type="evidence" value="ECO:0007669"/>
    <property type="project" value="TreeGrafter"/>
</dbReference>
<dbReference type="CDD" id="cd15844">
    <property type="entry name" value="SNARE_syntaxin5"/>
    <property type="match status" value="1"/>
</dbReference>
<dbReference type="PANTHER" id="PTHR19957">
    <property type="entry name" value="SYNTAXIN"/>
    <property type="match status" value="1"/>
</dbReference>
<feature type="compositionally biased region" description="Polar residues" evidence="8">
    <location>
        <begin position="35"/>
        <end position="52"/>
    </location>
</feature>
<keyword evidence="11" id="KW-1185">Reference proteome</keyword>
<dbReference type="PROSITE" id="PS50192">
    <property type="entry name" value="T_SNARE"/>
    <property type="match status" value="1"/>
</dbReference>
<dbReference type="Proteomes" id="UP000504637">
    <property type="component" value="Unplaced"/>
</dbReference>
<feature type="region of interest" description="Disordered" evidence="8">
    <location>
        <begin position="1"/>
        <end position="58"/>
    </location>
</feature>
<sequence>MSSHHSSIQDRTPEFRSILAQAQKSLARQRKPGSAQAQPLLSLPNGTSTPPTRKQRSEFARNAAAIGRGISATVGKLQRLGELAKRKTLFDDRPVEIAELTFVIKQDLAGLNQQIGALQQLQKTVSGGANPKSTTGADQEGEHNKNVVVLLQGRLADVGVNFKEVLEVRTKNIQASRSRQDNFVSAVSQQQHNGIAGAAHLSASARSDSPLYQTTTRNGRNSPKPPGHSSDLLTLEPTTSSALYGGGSSAQQQQQLQLLEEGATSNSYINQRGEAIEAIERTINELGGIFGQLAQMVSEQAEQIQRIDANTDDVVDNVEGAQRELLRYWSRVQGNRWLIAQMFGVLMVFFLIWVFVAA</sequence>
<dbReference type="InterPro" id="IPR045242">
    <property type="entry name" value="Syntaxin"/>
</dbReference>
<dbReference type="Pfam" id="PF11416">
    <property type="entry name" value="Syntaxin-5_N"/>
    <property type="match status" value="1"/>
</dbReference>
<dbReference type="GO" id="GO:0006888">
    <property type="term" value="P:endoplasmic reticulum to Golgi vesicle-mediated transport"/>
    <property type="evidence" value="ECO:0007669"/>
    <property type="project" value="TreeGrafter"/>
</dbReference>
<feature type="domain" description="T-SNARE coiled-coil homology" evidence="10">
    <location>
        <begin position="266"/>
        <end position="328"/>
    </location>
</feature>
<dbReference type="GO" id="GO:0000139">
    <property type="term" value="C:Golgi membrane"/>
    <property type="evidence" value="ECO:0007669"/>
    <property type="project" value="TreeGrafter"/>
</dbReference>
<evidence type="ECO:0000256" key="3">
    <source>
        <dbReference type="ARBA" id="ARBA00022448"/>
    </source>
</evidence>
<dbReference type="Pfam" id="PF05739">
    <property type="entry name" value="SNARE"/>
    <property type="match status" value="1"/>
</dbReference>
<dbReference type="InterPro" id="IPR010989">
    <property type="entry name" value="SNARE"/>
</dbReference>
<dbReference type="SUPFAM" id="SSF47661">
    <property type="entry name" value="t-snare proteins"/>
    <property type="match status" value="1"/>
</dbReference>
<feature type="region of interest" description="Disordered" evidence="8">
    <location>
        <begin position="201"/>
        <end position="247"/>
    </location>
</feature>
<organism evidence="12">
    <name type="scientific">Dissoconium aciculare CBS 342.82</name>
    <dbReference type="NCBI Taxonomy" id="1314786"/>
    <lineage>
        <taxon>Eukaryota</taxon>
        <taxon>Fungi</taxon>
        <taxon>Dikarya</taxon>
        <taxon>Ascomycota</taxon>
        <taxon>Pezizomycotina</taxon>
        <taxon>Dothideomycetes</taxon>
        <taxon>Dothideomycetidae</taxon>
        <taxon>Mycosphaerellales</taxon>
        <taxon>Dissoconiaceae</taxon>
        <taxon>Dissoconium</taxon>
    </lineage>
</organism>
<keyword evidence="3" id="KW-0813">Transport</keyword>
<evidence type="ECO:0000256" key="6">
    <source>
        <dbReference type="ARBA" id="ARBA00023054"/>
    </source>
</evidence>
<evidence type="ECO:0000313" key="11">
    <source>
        <dbReference type="Proteomes" id="UP000504637"/>
    </source>
</evidence>
<dbReference type="Gene3D" id="1.20.58.70">
    <property type="match status" value="1"/>
</dbReference>
<evidence type="ECO:0000256" key="8">
    <source>
        <dbReference type="SAM" id="MobiDB-lite"/>
    </source>
</evidence>
<dbReference type="InterPro" id="IPR000727">
    <property type="entry name" value="T_SNARE_dom"/>
</dbReference>
<reference evidence="12" key="3">
    <citation type="submission" date="2025-08" db="UniProtKB">
        <authorList>
            <consortium name="RefSeq"/>
        </authorList>
    </citation>
    <scope>IDENTIFICATION</scope>
    <source>
        <strain evidence="12">CBS 342.82</strain>
    </source>
</reference>
<keyword evidence="7 9" id="KW-0472">Membrane</keyword>
<dbReference type="GO" id="GO:0048278">
    <property type="term" value="P:vesicle docking"/>
    <property type="evidence" value="ECO:0007669"/>
    <property type="project" value="TreeGrafter"/>
</dbReference>
<evidence type="ECO:0000256" key="2">
    <source>
        <dbReference type="ARBA" id="ARBA00009063"/>
    </source>
</evidence>
<dbReference type="GO" id="GO:0006886">
    <property type="term" value="P:intracellular protein transport"/>
    <property type="evidence" value="ECO:0007669"/>
    <property type="project" value="TreeGrafter"/>
</dbReference>
<evidence type="ECO:0000256" key="4">
    <source>
        <dbReference type="ARBA" id="ARBA00022692"/>
    </source>
</evidence>
<dbReference type="GO" id="GO:0000149">
    <property type="term" value="F:SNARE binding"/>
    <property type="evidence" value="ECO:0007669"/>
    <property type="project" value="TreeGrafter"/>
</dbReference>
<dbReference type="RefSeq" id="XP_033456323.1">
    <property type="nucleotide sequence ID" value="XM_033605804.1"/>
</dbReference>
<accession>A0A6J3LXC4</accession>
<dbReference type="PANTHER" id="PTHR19957:SF3">
    <property type="entry name" value="SYNTAXIN-5"/>
    <property type="match status" value="1"/>
</dbReference>
<reference evidence="12" key="1">
    <citation type="submission" date="2020-01" db="EMBL/GenBank/DDBJ databases">
        <authorList>
            <consortium name="DOE Joint Genome Institute"/>
            <person name="Haridas S."/>
            <person name="Albert R."/>
            <person name="Binder M."/>
            <person name="Bloem J."/>
            <person name="Labutti K."/>
            <person name="Salamov A."/>
            <person name="Andreopoulos B."/>
            <person name="Baker S.E."/>
            <person name="Barry K."/>
            <person name="Bills G."/>
            <person name="Bluhm B.H."/>
            <person name="Cannon C."/>
            <person name="Castanera R."/>
            <person name="Culley D.E."/>
            <person name="Daum C."/>
            <person name="Ezra D."/>
            <person name="Gonzalez J.B."/>
            <person name="Henrissat B."/>
            <person name="Kuo A."/>
            <person name="Liang C."/>
            <person name="Lipzen A."/>
            <person name="Lutzoni F."/>
            <person name="Magnuson J."/>
            <person name="Mondo S."/>
            <person name="Nolan M."/>
            <person name="Ohm R."/>
            <person name="Pangilinan J."/>
            <person name="Park H.-J."/>
            <person name="Ramirez L."/>
            <person name="Alfaro M."/>
            <person name="Sun H."/>
            <person name="Tritt A."/>
            <person name="Yoshinaga Y."/>
            <person name="Zwiers L.-H."/>
            <person name="Turgeon B.G."/>
            <person name="Goodwin S.B."/>
            <person name="Spatafora J.W."/>
            <person name="Crous P.W."/>
            <person name="Grigoriev I.V."/>
        </authorList>
    </citation>
    <scope>NUCLEOTIDE SEQUENCE</scope>
    <source>
        <strain evidence="12">CBS 342.82</strain>
    </source>
</reference>
<comment type="subcellular location">
    <subcellularLocation>
        <location evidence="1">Membrane</location>
        <topology evidence="1">Single-pass type IV membrane protein</topology>
    </subcellularLocation>
</comment>
<dbReference type="AlphaFoldDB" id="A0A6J3LXC4"/>
<dbReference type="GeneID" id="54363604"/>
<keyword evidence="6" id="KW-0175">Coiled coil</keyword>
<evidence type="ECO:0000256" key="7">
    <source>
        <dbReference type="ARBA" id="ARBA00023136"/>
    </source>
</evidence>
<feature type="compositionally biased region" description="Polar residues" evidence="8">
    <location>
        <begin position="204"/>
        <end position="221"/>
    </location>
</feature>
<evidence type="ECO:0000313" key="12">
    <source>
        <dbReference type="RefSeq" id="XP_033456323.1"/>
    </source>
</evidence>
<evidence type="ECO:0000256" key="5">
    <source>
        <dbReference type="ARBA" id="ARBA00022989"/>
    </source>
</evidence>
<dbReference type="SMART" id="SM00397">
    <property type="entry name" value="t_SNARE"/>
    <property type="match status" value="1"/>
</dbReference>
<proteinExistence type="inferred from homology"/>
<name>A0A6J3LXC4_9PEZI</name>
<comment type="similarity">
    <text evidence="2">Belongs to the syntaxin family.</text>
</comment>
<dbReference type="GO" id="GO:0006906">
    <property type="term" value="P:vesicle fusion"/>
    <property type="evidence" value="ECO:0007669"/>
    <property type="project" value="TreeGrafter"/>
</dbReference>
<dbReference type="InterPro" id="IPR021538">
    <property type="entry name" value="Syntaxin-5_N"/>
</dbReference>
<feature type="transmembrane region" description="Helical" evidence="9">
    <location>
        <begin position="337"/>
        <end position="356"/>
    </location>
</feature>
<evidence type="ECO:0000256" key="9">
    <source>
        <dbReference type="SAM" id="Phobius"/>
    </source>
</evidence>